<evidence type="ECO:0000256" key="2">
    <source>
        <dbReference type="SAM" id="MobiDB-lite"/>
    </source>
</evidence>
<organism evidence="5 6">
    <name type="scientific">Orenia metallireducens</name>
    <dbReference type="NCBI Taxonomy" id="1413210"/>
    <lineage>
        <taxon>Bacteria</taxon>
        <taxon>Bacillati</taxon>
        <taxon>Bacillota</taxon>
        <taxon>Clostridia</taxon>
        <taxon>Halanaerobiales</taxon>
        <taxon>Halobacteroidaceae</taxon>
        <taxon>Orenia</taxon>
    </lineage>
</organism>
<comment type="similarity">
    <text evidence="1">Belongs to the glycosyl hydrolase 13 family.</text>
</comment>
<dbReference type="EMBL" id="OBDZ01000014">
    <property type="protein sequence ID" value="SNY30919.1"/>
    <property type="molecule type" value="Genomic_DNA"/>
</dbReference>
<feature type="domain" description="Glycosyl hydrolase family 13 catalytic" evidence="4">
    <location>
        <begin position="479"/>
        <end position="883"/>
    </location>
</feature>
<evidence type="ECO:0000313" key="6">
    <source>
        <dbReference type="Proteomes" id="UP000219573"/>
    </source>
</evidence>
<feature type="compositionally biased region" description="Polar residues" evidence="2">
    <location>
        <begin position="1075"/>
        <end position="1084"/>
    </location>
</feature>
<dbReference type="InterPro" id="IPR017853">
    <property type="entry name" value="GH"/>
</dbReference>
<dbReference type="SUPFAM" id="SSF51445">
    <property type="entry name" value="(Trans)glycosidases"/>
    <property type="match status" value="1"/>
</dbReference>
<name>A0A285H541_9FIRM</name>
<feature type="signal peptide" evidence="3">
    <location>
        <begin position="1"/>
        <end position="29"/>
    </location>
</feature>
<dbReference type="Pfam" id="PF00128">
    <property type="entry name" value="Alpha-amylase"/>
    <property type="match status" value="1"/>
</dbReference>
<reference evidence="6" key="1">
    <citation type="submission" date="2017-09" db="EMBL/GenBank/DDBJ databases">
        <authorList>
            <person name="Varghese N."/>
            <person name="Submissions S."/>
        </authorList>
    </citation>
    <scope>NUCLEOTIDE SEQUENCE [LARGE SCALE GENOMIC DNA]</scope>
    <source>
        <strain evidence="6">MSL47</strain>
    </source>
</reference>
<dbReference type="Pfam" id="PF02922">
    <property type="entry name" value="CBM_48"/>
    <property type="match status" value="1"/>
</dbReference>
<dbReference type="SUPFAM" id="SSF81296">
    <property type="entry name" value="E set domains"/>
    <property type="match status" value="2"/>
</dbReference>
<dbReference type="PANTHER" id="PTHR43002">
    <property type="entry name" value="GLYCOGEN DEBRANCHING ENZYME"/>
    <property type="match status" value="1"/>
</dbReference>
<dbReference type="OrthoDB" id="9761875at2"/>
<dbReference type="InterPro" id="IPR004193">
    <property type="entry name" value="Glyco_hydro_13_N"/>
</dbReference>
<dbReference type="Gene3D" id="2.60.40.10">
    <property type="entry name" value="Immunoglobulins"/>
    <property type="match status" value="2"/>
</dbReference>
<proteinExistence type="inferred from homology"/>
<dbReference type="InterPro" id="IPR014756">
    <property type="entry name" value="Ig_E-set"/>
</dbReference>
<evidence type="ECO:0000313" key="5">
    <source>
        <dbReference type="EMBL" id="SNY30919.1"/>
    </source>
</evidence>
<dbReference type="SMART" id="SM00642">
    <property type="entry name" value="Aamy"/>
    <property type="match status" value="1"/>
</dbReference>
<gene>
    <name evidence="5" type="ORF">SAMN06265827_11459</name>
</gene>
<evidence type="ECO:0000256" key="1">
    <source>
        <dbReference type="ARBA" id="ARBA00008061"/>
    </source>
</evidence>
<keyword evidence="6" id="KW-1185">Reference proteome</keyword>
<dbReference type="GO" id="GO:0004553">
    <property type="term" value="F:hydrolase activity, hydrolyzing O-glycosyl compounds"/>
    <property type="evidence" value="ECO:0007669"/>
    <property type="project" value="InterPro"/>
</dbReference>
<accession>A0A285H541</accession>
<dbReference type="Pfam" id="PF13290">
    <property type="entry name" value="CHB_HEX_C_1"/>
    <property type="match status" value="1"/>
</dbReference>
<dbReference type="CDD" id="cd11341">
    <property type="entry name" value="AmyAc_Pullulanase_LD-like"/>
    <property type="match status" value="1"/>
</dbReference>
<dbReference type="InterPro" id="IPR013780">
    <property type="entry name" value="Glyco_hydro_b"/>
</dbReference>
<evidence type="ECO:0000259" key="4">
    <source>
        <dbReference type="SMART" id="SM00642"/>
    </source>
</evidence>
<dbReference type="Proteomes" id="UP000219573">
    <property type="component" value="Unassembled WGS sequence"/>
</dbReference>
<dbReference type="InterPro" id="IPR006047">
    <property type="entry name" value="GH13_cat_dom"/>
</dbReference>
<sequence>MQSIFRRNKLLLVSLLLVTLFTLVGCSSSGDDVSEVTTGTSKLNVIVADSVSIQAVTDDFTPTSIEVVVTNESKAEDTDSQTASLDDGKQAFSFNDLMKGVKYNVTVNIKDEKDYTVFTDTESVLIKDQDNKVTLTPKVADAEGIIVNFKDIPVGSSGEVVLLPINESADIVIDANLARASIKAQIPGNDYTLQVKLDGEVVKEGEISLLPGRVSVVKDTLDLNDGIKHLGEIETTWQVPGPALSVDDKNGDFVGALNLTLYVDKNVTEARYTTDGSDPQTGTSFEYGEDITIGEGAAIGDKVVLKLYAKNASGGETIQEYSYTKAYDEAIPSDSNSTMPLGAVYTPEYTSFRIWSPDSSDVKVIVDGQEYDCTLLSTFEAKGFEYRNVYHAKVEGDLAGKEYQFIINGNKVRDPYGVMVKYDEDLATGAEGDSRQENGADLTVNTGSSANIVMDLGKADISWSRRPELVEREDAVIYEMHVRDFTIADNSGVSADRKGKFSGMVESGTTIPGTDVKTGIDHLKELGVTHVQIMPFYDFATKLNHDTGQIYNWGYDPINYNVPEDRYSMSPDDYEKRIEEVKTMINKFHEAGIRVVMDVVYNHSYDKEMFRDITGEYYTENDLSGCGNSIDTGERMVSQMILDSLDYWVDQYNIDGFRFDLMGIYHTDEVKRWADYLDDKYADRNLLIYGEPWAATSDDLEDEKIRKGHIYELEEQHVGVFNDSIRNAIRGEMNQAGGGYIFGNGGAEDIMIGLKGSLADGVPSGPWAAEFTYDPEQTINYMSAHDNLCIGDKIKADIDAGNIQPADAMSISKLGIGVVLTSQGIPFIHGGDEMLRQKDNGTELAEQAHNSYMWGDSINKVDWNWKQEHKELFDYYKALIQLRKDHKAFRLTEAADINEYVNLSNDGDVIISMINGDEIADEDWGDIVVVYNPDDAYNYSLPTGTWRKVFDNSGSVNEVISDNNVTVESRSITIFEGTAEGDLTPGDGTDTEEDVVYTHWKLTFDPALYDLDPAVIADVHLAGGMNGWDSADHTYDLVKQDDGTWTATWSVDELIEETEFKWIVDGEWTPGGTGNNLVVENSQDGIEGVVQE</sequence>
<dbReference type="AlphaFoldDB" id="A0A285H541"/>
<feature type="region of interest" description="Disordered" evidence="2">
    <location>
        <begin position="1073"/>
        <end position="1092"/>
    </location>
</feature>
<feature type="chain" id="PRO_5038750327" evidence="3">
    <location>
        <begin position="30"/>
        <end position="1092"/>
    </location>
</feature>
<dbReference type="RefSeq" id="WP_097018055.1">
    <property type="nucleotide sequence ID" value="NZ_OBDZ01000014.1"/>
</dbReference>
<dbReference type="PROSITE" id="PS51257">
    <property type="entry name" value="PROKAR_LIPOPROTEIN"/>
    <property type="match status" value="1"/>
</dbReference>
<dbReference type="InterPro" id="IPR013783">
    <property type="entry name" value="Ig-like_fold"/>
</dbReference>
<protein>
    <submittedName>
        <fullName evidence="5">Pullulanase, type I</fullName>
    </submittedName>
</protein>
<dbReference type="InterPro" id="IPR059177">
    <property type="entry name" value="GH29D-like_dom"/>
</dbReference>
<evidence type="ECO:0000256" key="3">
    <source>
        <dbReference type="SAM" id="SignalP"/>
    </source>
</evidence>
<dbReference type="Gene3D" id="2.60.40.1180">
    <property type="entry name" value="Golgi alpha-mannosidase II"/>
    <property type="match status" value="1"/>
</dbReference>
<dbReference type="GO" id="GO:0005975">
    <property type="term" value="P:carbohydrate metabolic process"/>
    <property type="evidence" value="ECO:0007669"/>
    <property type="project" value="InterPro"/>
</dbReference>
<dbReference type="Gene3D" id="3.20.20.80">
    <property type="entry name" value="Glycosidases"/>
    <property type="match status" value="1"/>
</dbReference>
<keyword evidence="3" id="KW-0732">Signal</keyword>